<dbReference type="GO" id="GO:0020037">
    <property type="term" value="F:heme binding"/>
    <property type="evidence" value="ECO:0007669"/>
    <property type="project" value="InterPro"/>
</dbReference>
<keyword evidence="5" id="KW-0349">Heme</keyword>
<comment type="cofactor">
    <cofactor evidence="1">
        <name>heme</name>
        <dbReference type="ChEBI" id="CHEBI:30413"/>
    </cofactor>
</comment>
<dbReference type="InterPro" id="IPR024708">
    <property type="entry name" value="Catalase_AS"/>
</dbReference>
<dbReference type="PROSITE" id="PS51402">
    <property type="entry name" value="CATALASE_3"/>
    <property type="match status" value="1"/>
</dbReference>
<dbReference type="GO" id="GO:0046872">
    <property type="term" value="F:metal ion binding"/>
    <property type="evidence" value="ECO:0007669"/>
    <property type="project" value="UniProtKB-KW"/>
</dbReference>
<dbReference type="InterPro" id="IPR024712">
    <property type="entry name" value="Catalase_clade2"/>
</dbReference>
<keyword evidence="6" id="KW-0479">Metal-binding</keyword>
<dbReference type="InterPro" id="IPR018028">
    <property type="entry name" value="Catalase"/>
</dbReference>
<dbReference type="SUPFAM" id="SSF52317">
    <property type="entry name" value="Class I glutamine amidotransferase-like"/>
    <property type="match status" value="1"/>
</dbReference>
<evidence type="ECO:0000256" key="9">
    <source>
        <dbReference type="ARBA" id="ARBA00023324"/>
    </source>
</evidence>
<keyword evidence="12" id="KW-1185">Reference proteome</keyword>
<evidence type="ECO:0000256" key="4">
    <source>
        <dbReference type="ARBA" id="ARBA00022559"/>
    </source>
</evidence>
<evidence type="ECO:0000256" key="2">
    <source>
        <dbReference type="ARBA" id="ARBA00005329"/>
    </source>
</evidence>
<dbReference type="EC" id="1.11.1.6" evidence="3"/>
<dbReference type="Pfam" id="PF06628">
    <property type="entry name" value="Catalase-rel"/>
    <property type="match status" value="1"/>
</dbReference>
<organism evidence="11 12">
    <name type="scientific">Dacryopinax primogenitus (strain DJM 731)</name>
    <name type="common">Brown rot fungus</name>
    <dbReference type="NCBI Taxonomy" id="1858805"/>
    <lineage>
        <taxon>Eukaryota</taxon>
        <taxon>Fungi</taxon>
        <taxon>Dikarya</taxon>
        <taxon>Basidiomycota</taxon>
        <taxon>Agaricomycotina</taxon>
        <taxon>Dacrymycetes</taxon>
        <taxon>Dacrymycetales</taxon>
        <taxon>Dacrymycetaceae</taxon>
        <taxon>Dacryopinax</taxon>
    </lineage>
</organism>
<dbReference type="SUPFAM" id="SSF56634">
    <property type="entry name" value="Heme-dependent catalase-like"/>
    <property type="match status" value="2"/>
</dbReference>
<dbReference type="Pfam" id="PF00199">
    <property type="entry name" value="Catalase"/>
    <property type="match status" value="1"/>
</dbReference>
<evidence type="ECO:0000259" key="10">
    <source>
        <dbReference type="SMART" id="SM01060"/>
    </source>
</evidence>
<dbReference type="GeneID" id="63686264"/>
<evidence type="ECO:0000313" key="11">
    <source>
        <dbReference type="EMBL" id="EJU01207.1"/>
    </source>
</evidence>
<keyword evidence="7" id="KW-0560">Oxidoreductase</keyword>
<evidence type="ECO:0000256" key="8">
    <source>
        <dbReference type="ARBA" id="ARBA00023004"/>
    </source>
</evidence>
<keyword evidence="9" id="KW-0376">Hydrogen peroxide</keyword>
<keyword evidence="8" id="KW-0408">Iron</keyword>
<evidence type="ECO:0000256" key="6">
    <source>
        <dbReference type="ARBA" id="ARBA00022723"/>
    </source>
</evidence>
<protein>
    <recommendedName>
        <fullName evidence="3">catalase</fullName>
        <ecNumber evidence="3">1.11.1.6</ecNumber>
    </recommendedName>
</protein>
<dbReference type="GO" id="GO:0006979">
    <property type="term" value="P:response to oxidative stress"/>
    <property type="evidence" value="ECO:0007669"/>
    <property type="project" value="InterPro"/>
</dbReference>
<reference evidence="11 12" key="1">
    <citation type="journal article" date="2012" name="Science">
        <title>The Paleozoic origin of enzymatic lignin decomposition reconstructed from 31 fungal genomes.</title>
        <authorList>
            <person name="Floudas D."/>
            <person name="Binder M."/>
            <person name="Riley R."/>
            <person name="Barry K."/>
            <person name="Blanchette R.A."/>
            <person name="Henrissat B."/>
            <person name="Martinez A.T."/>
            <person name="Otillar R."/>
            <person name="Spatafora J.W."/>
            <person name="Yadav J.S."/>
            <person name="Aerts A."/>
            <person name="Benoit I."/>
            <person name="Boyd A."/>
            <person name="Carlson A."/>
            <person name="Copeland A."/>
            <person name="Coutinho P.M."/>
            <person name="de Vries R.P."/>
            <person name="Ferreira P."/>
            <person name="Findley K."/>
            <person name="Foster B."/>
            <person name="Gaskell J."/>
            <person name="Glotzer D."/>
            <person name="Gorecki P."/>
            <person name="Heitman J."/>
            <person name="Hesse C."/>
            <person name="Hori C."/>
            <person name="Igarashi K."/>
            <person name="Jurgens J.A."/>
            <person name="Kallen N."/>
            <person name="Kersten P."/>
            <person name="Kohler A."/>
            <person name="Kuees U."/>
            <person name="Kumar T.K.A."/>
            <person name="Kuo A."/>
            <person name="LaButti K."/>
            <person name="Larrondo L.F."/>
            <person name="Lindquist E."/>
            <person name="Ling A."/>
            <person name="Lombard V."/>
            <person name="Lucas S."/>
            <person name="Lundell T."/>
            <person name="Martin R."/>
            <person name="McLaughlin D.J."/>
            <person name="Morgenstern I."/>
            <person name="Morin E."/>
            <person name="Murat C."/>
            <person name="Nagy L.G."/>
            <person name="Nolan M."/>
            <person name="Ohm R.A."/>
            <person name="Patyshakuliyeva A."/>
            <person name="Rokas A."/>
            <person name="Ruiz-Duenas F.J."/>
            <person name="Sabat G."/>
            <person name="Salamov A."/>
            <person name="Samejima M."/>
            <person name="Schmutz J."/>
            <person name="Slot J.C."/>
            <person name="St John F."/>
            <person name="Stenlid J."/>
            <person name="Sun H."/>
            <person name="Sun S."/>
            <person name="Syed K."/>
            <person name="Tsang A."/>
            <person name="Wiebenga A."/>
            <person name="Young D."/>
            <person name="Pisabarro A."/>
            <person name="Eastwood D.C."/>
            <person name="Martin F."/>
            <person name="Cullen D."/>
            <person name="Grigoriev I.V."/>
            <person name="Hibbett D.S."/>
        </authorList>
    </citation>
    <scope>NUCLEOTIDE SEQUENCE [LARGE SCALE GENOMIC DNA]</scope>
    <source>
        <strain evidence="11 12">DJM-731 SS1</strain>
    </source>
</reference>
<comment type="similarity">
    <text evidence="2">Belongs to the catalase family.</text>
</comment>
<dbReference type="InterPro" id="IPR041399">
    <property type="entry name" value="Catalase_large_C"/>
</dbReference>
<dbReference type="PRINTS" id="PR00067">
    <property type="entry name" value="CATALASE"/>
</dbReference>
<dbReference type="Proteomes" id="UP000030653">
    <property type="component" value="Unassembled WGS sequence"/>
</dbReference>
<dbReference type="InterPro" id="IPR010582">
    <property type="entry name" value="Catalase_immune_responsive"/>
</dbReference>
<name>M5G5Y8_DACPD</name>
<dbReference type="InterPro" id="IPR029062">
    <property type="entry name" value="Class_I_gatase-like"/>
</dbReference>
<proteinExistence type="inferred from homology"/>
<evidence type="ECO:0000256" key="3">
    <source>
        <dbReference type="ARBA" id="ARBA00012314"/>
    </source>
</evidence>
<dbReference type="GO" id="GO:0005829">
    <property type="term" value="C:cytosol"/>
    <property type="evidence" value="ECO:0007669"/>
    <property type="project" value="TreeGrafter"/>
</dbReference>
<dbReference type="InterPro" id="IPR043156">
    <property type="entry name" value="Catalase_clade2_helical"/>
</dbReference>
<evidence type="ECO:0000256" key="5">
    <source>
        <dbReference type="ARBA" id="ARBA00022617"/>
    </source>
</evidence>
<dbReference type="PANTHER" id="PTHR42821">
    <property type="entry name" value="CATALASE"/>
    <property type="match status" value="1"/>
</dbReference>
<dbReference type="PROSITE" id="PS00438">
    <property type="entry name" value="CATALASE_2"/>
    <property type="match status" value="1"/>
</dbReference>
<dbReference type="RefSeq" id="XP_040628104.1">
    <property type="nucleotide sequence ID" value="XM_040771202.1"/>
</dbReference>
<dbReference type="Pfam" id="PF18011">
    <property type="entry name" value="Catalase_C"/>
    <property type="match status" value="1"/>
</dbReference>
<keyword evidence="4" id="KW-0575">Peroxidase</keyword>
<dbReference type="AlphaFoldDB" id="M5G5Y8"/>
<dbReference type="Gene3D" id="3.40.50.880">
    <property type="match status" value="1"/>
</dbReference>
<evidence type="ECO:0000256" key="7">
    <source>
        <dbReference type="ARBA" id="ARBA00023002"/>
    </source>
</evidence>
<accession>M5G5Y8</accession>
<evidence type="ECO:0000256" key="1">
    <source>
        <dbReference type="ARBA" id="ARBA00001971"/>
    </source>
</evidence>
<dbReference type="PANTHER" id="PTHR42821:SF1">
    <property type="entry name" value="CATALASE-B"/>
    <property type="match status" value="1"/>
</dbReference>
<dbReference type="OrthoDB" id="6880011at2759"/>
<evidence type="ECO:0000313" key="12">
    <source>
        <dbReference type="Proteomes" id="UP000030653"/>
    </source>
</evidence>
<sequence>MTSTTEKVLQTAVDYATGGSAKARQLANYTIDVKGCPLTSYFGVPQADTDTSLKAGSRGPTLLEDYHNREKISHFDHERIPERVVHARGAAAHGEFVLHTPIPELTHAAVLNDTSRRTPVFLRFSTVAGSRGSADTVRDVRGFAVRFYTEEGNWDLVGNNIPVFFIQDAIKFPDIIHAVNPEPHNEIPQAQTAHDNAWDFFSLTPETSHMLMWIMSDRAIPRSFAMMNGFGVHSFILVNAEGRRHFVKFHWKPRLGVHSLVWDEALKLSVGRPSARGGGKFSEYISQAQLFYNSMSDVEREHITSAFSFELGKVDDTGIHERIITRLDEIDHSLAARVAKNIGQPVRRNTCKNHGMRSAFLSQVDIKEQTFTAKGRKVGIFLQDGFDTAPVLALQSALKSEGVMAMIVGPRKGSVQSGSTSLSTQFTFETCRSTHFDATYVAGGSGENYSKGLNTGRLIHAVREAYMHQKPIAVSGSAVEWLQRVVLPSEVSPAMVGEGNVKVENGVVFLAGTGESAEFGKTLLALVAKHRV</sequence>
<dbReference type="GO" id="GO:0042744">
    <property type="term" value="P:hydrogen peroxide catabolic process"/>
    <property type="evidence" value="ECO:0007669"/>
    <property type="project" value="UniProtKB-KW"/>
</dbReference>
<dbReference type="GO" id="GO:0004096">
    <property type="term" value="F:catalase activity"/>
    <property type="evidence" value="ECO:0007669"/>
    <property type="project" value="UniProtKB-EC"/>
</dbReference>
<dbReference type="EMBL" id="JH795865">
    <property type="protein sequence ID" value="EJU01207.1"/>
    <property type="molecule type" value="Genomic_DNA"/>
</dbReference>
<dbReference type="InterPro" id="IPR020835">
    <property type="entry name" value="Catalase_sf"/>
</dbReference>
<gene>
    <name evidence="11" type="ORF">DACRYDRAFT_16508</name>
</gene>
<dbReference type="STRING" id="1858805.M5G5Y8"/>
<dbReference type="CDD" id="cd03132">
    <property type="entry name" value="GATase1_catalase"/>
    <property type="match status" value="1"/>
</dbReference>
<dbReference type="Gene3D" id="2.40.180.10">
    <property type="entry name" value="Catalase core domain"/>
    <property type="match status" value="1"/>
</dbReference>
<dbReference type="SMART" id="SM01060">
    <property type="entry name" value="Catalase"/>
    <property type="match status" value="1"/>
</dbReference>
<dbReference type="HOGENOM" id="CLU_010645_3_1_1"/>
<dbReference type="InterPro" id="IPR011614">
    <property type="entry name" value="Catalase_core"/>
</dbReference>
<feature type="domain" description="Catalase core" evidence="10">
    <location>
        <begin position="39"/>
        <end position="381"/>
    </location>
</feature>
<dbReference type="Gene3D" id="1.20.1370.20">
    <property type="match status" value="1"/>
</dbReference>